<dbReference type="InterPro" id="IPR036388">
    <property type="entry name" value="WH-like_DNA-bd_sf"/>
</dbReference>
<dbReference type="Proteomes" id="UP000182769">
    <property type="component" value="Unassembled WGS sequence"/>
</dbReference>
<evidence type="ECO:0000313" key="6">
    <source>
        <dbReference type="EMBL" id="CUB03776.1"/>
    </source>
</evidence>
<dbReference type="PANTHER" id="PTHR30579">
    <property type="entry name" value="TRANSCRIPTIONAL REGULATOR"/>
    <property type="match status" value="1"/>
</dbReference>
<feature type="domain" description="HTH lysR-type" evidence="5">
    <location>
        <begin position="1"/>
        <end position="63"/>
    </location>
</feature>
<dbReference type="Gene3D" id="1.10.10.10">
    <property type="entry name" value="Winged helix-like DNA-binding domain superfamily/Winged helix DNA-binding domain"/>
    <property type="match status" value="1"/>
</dbReference>
<dbReference type="InterPro" id="IPR036390">
    <property type="entry name" value="WH_DNA-bd_sf"/>
</dbReference>
<dbReference type="STRING" id="1137284.GCA_001418205_01627"/>
<evidence type="ECO:0000256" key="2">
    <source>
        <dbReference type="ARBA" id="ARBA00023015"/>
    </source>
</evidence>
<dbReference type="SUPFAM" id="SSF53850">
    <property type="entry name" value="Periplasmic binding protein-like II"/>
    <property type="match status" value="1"/>
</dbReference>
<dbReference type="GO" id="GO:0003677">
    <property type="term" value="F:DNA binding"/>
    <property type="evidence" value="ECO:0007669"/>
    <property type="project" value="UniProtKB-KW"/>
</dbReference>
<accession>A0A0K6IL16</accession>
<dbReference type="Pfam" id="PF00126">
    <property type="entry name" value="HTH_1"/>
    <property type="match status" value="1"/>
</dbReference>
<reference evidence="7" key="1">
    <citation type="submission" date="2015-08" db="EMBL/GenBank/DDBJ databases">
        <authorList>
            <person name="Varghese N."/>
        </authorList>
    </citation>
    <scope>NUCLEOTIDE SEQUENCE [LARGE SCALE GENOMIC DNA]</scope>
    <source>
        <strain evidence="7">JCM 18476</strain>
    </source>
</reference>
<dbReference type="GO" id="GO:0003700">
    <property type="term" value="F:DNA-binding transcription factor activity"/>
    <property type="evidence" value="ECO:0007669"/>
    <property type="project" value="InterPro"/>
</dbReference>
<comment type="similarity">
    <text evidence="1">Belongs to the LysR transcriptional regulatory family.</text>
</comment>
<dbReference type="PROSITE" id="PS50931">
    <property type="entry name" value="HTH_LYSR"/>
    <property type="match status" value="1"/>
</dbReference>
<dbReference type="SUPFAM" id="SSF46785">
    <property type="entry name" value="Winged helix' DNA-binding domain"/>
    <property type="match status" value="1"/>
</dbReference>
<dbReference type="InterPro" id="IPR000847">
    <property type="entry name" value="LysR_HTH_N"/>
</dbReference>
<dbReference type="RefSeq" id="WP_055462729.1">
    <property type="nucleotide sequence ID" value="NZ_CYHG01000004.1"/>
</dbReference>
<dbReference type="Pfam" id="PF03466">
    <property type="entry name" value="LysR_substrate"/>
    <property type="match status" value="1"/>
</dbReference>
<keyword evidence="4" id="KW-0804">Transcription</keyword>
<dbReference type="EMBL" id="CYHG01000004">
    <property type="protein sequence ID" value="CUB03776.1"/>
    <property type="molecule type" value="Genomic_DNA"/>
</dbReference>
<dbReference type="PANTHER" id="PTHR30579:SF3">
    <property type="entry name" value="TRANSCRIPTIONAL REGULATORY PROTEIN"/>
    <property type="match status" value="1"/>
</dbReference>
<organism evidence="6 7">
    <name type="scientific">Marinomonas fungiae</name>
    <dbReference type="NCBI Taxonomy" id="1137284"/>
    <lineage>
        <taxon>Bacteria</taxon>
        <taxon>Pseudomonadati</taxon>
        <taxon>Pseudomonadota</taxon>
        <taxon>Gammaproteobacteria</taxon>
        <taxon>Oceanospirillales</taxon>
        <taxon>Oceanospirillaceae</taxon>
        <taxon>Marinomonas</taxon>
    </lineage>
</organism>
<keyword evidence="7" id="KW-1185">Reference proteome</keyword>
<dbReference type="Gene3D" id="3.40.190.290">
    <property type="match status" value="1"/>
</dbReference>
<protein>
    <submittedName>
        <fullName evidence="6">Transcriptional regulator, LysR family</fullName>
    </submittedName>
</protein>
<name>A0A0K6IL16_9GAMM</name>
<evidence type="ECO:0000256" key="3">
    <source>
        <dbReference type="ARBA" id="ARBA00023125"/>
    </source>
</evidence>
<dbReference type="OrthoDB" id="570111at2"/>
<proteinExistence type="inferred from homology"/>
<keyword evidence="3" id="KW-0238">DNA-binding</keyword>
<dbReference type="InterPro" id="IPR050176">
    <property type="entry name" value="LTTR"/>
</dbReference>
<gene>
    <name evidence="6" type="ORF">Ga0061065_104207</name>
</gene>
<evidence type="ECO:0000313" key="7">
    <source>
        <dbReference type="Proteomes" id="UP000182769"/>
    </source>
</evidence>
<evidence type="ECO:0000256" key="4">
    <source>
        <dbReference type="ARBA" id="ARBA00023163"/>
    </source>
</evidence>
<evidence type="ECO:0000256" key="1">
    <source>
        <dbReference type="ARBA" id="ARBA00009437"/>
    </source>
</evidence>
<keyword evidence="2" id="KW-0805">Transcription regulation</keyword>
<dbReference type="InterPro" id="IPR005119">
    <property type="entry name" value="LysR_subst-bd"/>
</dbReference>
<evidence type="ECO:0000259" key="5">
    <source>
        <dbReference type="PROSITE" id="PS50931"/>
    </source>
</evidence>
<sequence length="291" mass="31945">MESSALNWDDSRVFLALARSGTLTAAAQQLELGIATLSRRIERFEKALGIALFIRSQTGYELTEEGLALVAHAEQMEAAMLGFSKQALDTAISGTVRLATAENLATQLILPNLAQLRQQHPELNLEIVTDIRTANLHRHDADLGLRMTRPTQGNVTFRRIGELRYGLYQSSQLPETLTLDPHNAIGWDHHYQDLPAAKWLSHALPSATPALRCTSVATQLAACKAGLGIAVLPQIVANNEPVRCVKTLPELAQPIYLVIHSDLHHSKRVRCVADFLTGLVEQSELALDRST</sequence>
<dbReference type="AlphaFoldDB" id="A0A0K6IL16"/>